<proteinExistence type="predicted"/>
<gene>
    <name evidence="2" type="ORF">VNO77_21372</name>
</gene>
<keyword evidence="3" id="KW-1185">Reference proteome</keyword>
<protein>
    <submittedName>
        <fullName evidence="2">Uncharacterized protein</fullName>
    </submittedName>
</protein>
<comment type="caution">
    <text evidence="2">The sequence shown here is derived from an EMBL/GenBank/DDBJ whole genome shotgun (WGS) entry which is preliminary data.</text>
</comment>
<dbReference type="Proteomes" id="UP001367508">
    <property type="component" value="Unassembled WGS sequence"/>
</dbReference>
<feature type="transmembrane region" description="Helical" evidence="1">
    <location>
        <begin position="79"/>
        <end position="97"/>
    </location>
</feature>
<dbReference type="AlphaFoldDB" id="A0AAN9LV45"/>
<evidence type="ECO:0000256" key="1">
    <source>
        <dbReference type="SAM" id="Phobius"/>
    </source>
</evidence>
<accession>A0AAN9LV45</accession>
<dbReference type="EMBL" id="JAYMYQ010000004">
    <property type="protein sequence ID" value="KAK7340663.1"/>
    <property type="molecule type" value="Genomic_DNA"/>
</dbReference>
<organism evidence="2 3">
    <name type="scientific">Canavalia gladiata</name>
    <name type="common">Sword bean</name>
    <name type="synonym">Dolichos gladiatus</name>
    <dbReference type="NCBI Taxonomy" id="3824"/>
    <lineage>
        <taxon>Eukaryota</taxon>
        <taxon>Viridiplantae</taxon>
        <taxon>Streptophyta</taxon>
        <taxon>Embryophyta</taxon>
        <taxon>Tracheophyta</taxon>
        <taxon>Spermatophyta</taxon>
        <taxon>Magnoliopsida</taxon>
        <taxon>eudicotyledons</taxon>
        <taxon>Gunneridae</taxon>
        <taxon>Pentapetalae</taxon>
        <taxon>rosids</taxon>
        <taxon>fabids</taxon>
        <taxon>Fabales</taxon>
        <taxon>Fabaceae</taxon>
        <taxon>Papilionoideae</taxon>
        <taxon>50 kb inversion clade</taxon>
        <taxon>NPAAA clade</taxon>
        <taxon>indigoferoid/millettioid clade</taxon>
        <taxon>Phaseoleae</taxon>
        <taxon>Canavalia</taxon>
    </lineage>
</organism>
<keyword evidence="1" id="KW-1133">Transmembrane helix</keyword>
<keyword evidence="1" id="KW-0812">Transmembrane</keyword>
<name>A0AAN9LV45_CANGL</name>
<reference evidence="2 3" key="1">
    <citation type="submission" date="2024-01" db="EMBL/GenBank/DDBJ databases">
        <title>The genomes of 5 underutilized Papilionoideae crops provide insights into root nodulation and disease resistanc.</title>
        <authorList>
            <person name="Jiang F."/>
        </authorList>
    </citation>
    <scope>NUCLEOTIDE SEQUENCE [LARGE SCALE GENOMIC DNA]</scope>
    <source>
        <strain evidence="2">LVBAO_FW01</strain>
        <tissue evidence="2">Leaves</tissue>
    </source>
</reference>
<evidence type="ECO:0000313" key="3">
    <source>
        <dbReference type="Proteomes" id="UP001367508"/>
    </source>
</evidence>
<evidence type="ECO:0000313" key="2">
    <source>
        <dbReference type="EMBL" id="KAK7340663.1"/>
    </source>
</evidence>
<keyword evidence="1" id="KW-0472">Membrane</keyword>
<sequence>MNMVEIPLFLSNESSPSSAVSSLSIYIKSWKTRRSASSSIDTARILATPQVPPQTAKEWLRAEDRVLSLNRLRSDCRCVLFRGFVWLIGICLTRIWLDSNFRISVFSS</sequence>